<protein>
    <submittedName>
        <fullName evidence="2">Uncharacterized protein</fullName>
    </submittedName>
</protein>
<name>A0A6G1FGP1_9ORYZ</name>
<evidence type="ECO:0000256" key="1">
    <source>
        <dbReference type="SAM" id="MobiDB-lite"/>
    </source>
</evidence>
<dbReference type="EMBL" id="SPHZ02000001">
    <property type="protein sequence ID" value="KAF0936087.1"/>
    <property type="molecule type" value="Genomic_DNA"/>
</dbReference>
<proteinExistence type="predicted"/>
<comment type="caution">
    <text evidence="2">The sequence shown here is derived from an EMBL/GenBank/DDBJ whole genome shotgun (WGS) entry which is preliminary data.</text>
</comment>
<organism evidence="2 3">
    <name type="scientific">Oryza meyeriana var. granulata</name>
    <dbReference type="NCBI Taxonomy" id="110450"/>
    <lineage>
        <taxon>Eukaryota</taxon>
        <taxon>Viridiplantae</taxon>
        <taxon>Streptophyta</taxon>
        <taxon>Embryophyta</taxon>
        <taxon>Tracheophyta</taxon>
        <taxon>Spermatophyta</taxon>
        <taxon>Magnoliopsida</taxon>
        <taxon>Liliopsida</taxon>
        <taxon>Poales</taxon>
        <taxon>Poaceae</taxon>
        <taxon>BOP clade</taxon>
        <taxon>Oryzoideae</taxon>
        <taxon>Oryzeae</taxon>
        <taxon>Oryzinae</taxon>
        <taxon>Oryza</taxon>
        <taxon>Oryza meyeriana</taxon>
    </lineage>
</organism>
<dbReference type="AlphaFoldDB" id="A0A6G1FGP1"/>
<feature type="region of interest" description="Disordered" evidence="1">
    <location>
        <begin position="70"/>
        <end position="91"/>
    </location>
</feature>
<reference evidence="2 3" key="1">
    <citation type="submission" date="2019-11" db="EMBL/GenBank/DDBJ databases">
        <title>Whole genome sequence of Oryza granulata.</title>
        <authorList>
            <person name="Li W."/>
        </authorList>
    </citation>
    <scope>NUCLEOTIDE SEQUENCE [LARGE SCALE GENOMIC DNA]</scope>
    <source>
        <strain evidence="3">cv. Menghai</strain>
        <tissue evidence="2">Leaf</tissue>
    </source>
</reference>
<evidence type="ECO:0000313" key="3">
    <source>
        <dbReference type="Proteomes" id="UP000479710"/>
    </source>
</evidence>
<gene>
    <name evidence="2" type="ORF">E2562_038658</name>
</gene>
<accession>A0A6G1FGP1</accession>
<dbReference type="Proteomes" id="UP000479710">
    <property type="component" value="Unassembled WGS sequence"/>
</dbReference>
<sequence length="91" mass="10331">MMTLVDKTLRIEKSVKEALEDRKRKQIARKALAAAAALPDLALHHLWESVMWLHLLQDPTYVTPRPQVVTSQRYPHSAPPPVTQNRAANVD</sequence>
<keyword evidence="3" id="KW-1185">Reference proteome</keyword>
<evidence type="ECO:0000313" key="2">
    <source>
        <dbReference type="EMBL" id="KAF0936087.1"/>
    </source>
</evidence>